<gene>
    <name evidence="1" type="ORF">G3I71_41950</name>
</gene>
<sequence length="134" mass="15007">MTTTPFLDQDQEDTDAPPFEELLLKAAASPREQAAVRALVDEEQILSRPAFRRALVWDTVEGIEFSWQNLACYLYGLELNDSERGFVDLVLSIASPHQTSLTRVMDLDERRLAILLRAMISLSGVDTLAVGTRL</sequence>
<proteinExistence type="predicted"/>
<organism evidence="1">
    <name type="scientific">Streptomyces sp. SID12501</name>
    <dbReference type="NCBI Taxonomy" id="2706042"/>
    <lineage>
        <taxon>Bacteria</taxon>
        <taxon>Bacillati</taxon>
        <taxon>Actinomycetota</taxon>
        <taxon>Actinomycetes</taxon>
        <taxon>Kitasatosporales</taxon>
        <taxon>Streptomycetaceae</taxon>
        <taxon>Streptomyces</taxon>
    </lineage>
</organism>
<name>A0A6B3C5Y7_9ACTN</name>
<comment type="caution">
    <text evidence="1">The sequence shown here is derived from an EMBL/GenBank/DDBJ whole genome shotgun (WGS) entry which is preliminary data.</text>
</comment>
<dbReference type="RefSeq" id="WP_164323625.1">
    <property type="nucleotide sequence ID" value="NZ_JAAGLU010000060.1"/>
</dbReference>
<dbReference type="AlphaFoldDB" id="A0A6B3C5Y7"/>
<evidence type="ECO:0000313" key="1">
    <source>
        <dbReference type="EMBL" id="NEC92193.1"/>
    </source>
</evidence>
<dbReference type="EMBL" id="JAAGLU010000060">
    <property type="protein sequence ID" value="NEC92193.1"/>
    <property type="molecule type" value="Genomic_DNA"/>
</dbReference>
<protein>
    <submittedName>
        <fullName evidence="1">Uncharacterized protein</fullName>
    </submittedName>
</protein>
<accession>A0A6B3C5Y7</accession>
<reference evidence="1" key="1">
    <citation type="submission" date="2020-01" db="EMBL/GenBank/DDBJ databases">
        <title>Insect and environment-associated Actinomycetes.</title>
        <authorList>
            <person name="Currrie C."/>
            <person name="Chevrette M."/>
            <person name="Carlson C."/>
            <person name="Stubbendieck R."/>
            <person name="Wendt-Pienkowski E."/>
        </authorList>
    </citation>
    <scope>NUCLEOTIDE SEQUENCE</scope>
    <source>
        <strain evidence="1">SID12501</strain>
    </source>
</reference>